<reference evidence="2" key="1">
    <citation type="submission" date="2020-03" db="EMBL/GenBank/DDBJ databases">
        <title>A high-quality chromosome-level genome assembly of a woody plant with both climbing and erect habits, Rhamnella rubrinervis.</title>
        <authorList>
            <person name="Lu Z."/>
            <person name="Yang Y."/>
            <person name="Zhu X."/>
            <person name="Sun Y."/>
        </authorList>
    </citation>
    <scope>NUCLEOTIDE SEQUENCE</scope>
    <source>
        <strain evidence="2">BYM</strain>
        <tissue evidence="2">Leaf</tissue>
    </source>
</reference>
<evidence type="ECO:0000313" key="2">
    <source>
        <dbReference type="EMBL" id="KAF3440098.1"/>
    </source>
</evidence>
<name>A0A8K0GWE2_9ROSA</name>
<proteinExistence type="predicted"/>
<dbReference type="PANTHER" id="PTHR37754:SF1">
    <property type="entry name" value="CALCIUM ION-BINDING PROTEIN"/>
    <property type="match status" value="1"/>
</dbReference>
<dbReference type="AlphaFoldDB" id="A0A8K0GWE2"/>
<dbReference type="PANTHER" id="PTHR37754">
    <property type="entry name" value="CALCIUM ION-BINDING PROTEIN"/>
    <property type="match status" value="1"/>
</dbReference>
<evidence type="ECO:0000313" key="1">
    <source>
        <dbReference type="EMBL" id="KAF3439375.1"/>
    </source>
</evidence>
<evidence type="ECO:0008006" key="4">
    <source>
        <dbReference type="Google" id="ProtNLM"/>
    </source>
</evidence>
<evidence type="ECO:0000313" key="3">
    <source>
        <dbReference type="Proteomes" id="UP000796880"/>
    </source>
</evidence>
<keyword evidence="3" id="KW-1185">Reference proteome</keyword>
<comment type="caution">
    <text evidence="2">The sequence shown here is derived from an EMBL/GenBank/DDBJ whole genome shotgun (WGS) entry which is preliminary data.</text>
</comment>
<accession>A0A8K0GWE2</accession>
<dbReference type="Proteomes" id="UP000796880">
    <property type="component" value="Unassembled WGS sequence"/>
</dbReference>
<dbReference type="OrthoDB" id="1868634at2759"/>
<organism evidence="2 3">
    <name type="scientific">Rhamnella rubrinervis</name>
    <dbReference type="NCBI Taxonomy" id="2594499"/>
    <lineage>
        <taxon>Eukaryota</taxon>
        <taxon>Viridiplantae</taxon>
        <taxon>Streptophyta</taxon>
        <taxon>Embryophyta</taxon>
        <taxon>Tracheophyta</taxon>
        <taxon>Spermatophyta</taxon>
        <taxon>Magnoliopsida</taxon>
        <taxon>eudicotyledons</taxon>
        <taxon>Gunneridae</taxon>
        <taxon>Pentapetalae</taxon>
        <taxon>rosids</taxon>
        <taxon>fabids</taxon>
        <taxon>Rosales</taxon>
        <taxon>Rhamnaceae</taxon>
        <taxon>rhamnoid group</taxon>
        <taxon>Rhamneae</taxon>
        <taxon>Rhamnella</taxon>
    </lineage>
</organism>
<dbReference type="EMBL" id="VOIH02000008">
    <property type="protein sequence ID" value="KAF3439375.1"/>
    <property type="molecule type" value="Genomic_DNA"/>
</dbReference>
<gene>
    <name evidence="1" type="ORF">FNV43_RR17652</name>
    <name evidence="2" type="ORF">FNV43_RR18376</name>
</gene>
<protein>
    <recommendedName>
        <fullName evidence="4">Calcium ion-binding protein</fullName>
    </recommendedName>
</protein>
<sequence length="165" mass="18383">MGILMSLMGGGLPSSQLLSFVFGTVYKQFIEREINNFDDFHVAILDIFNSFNSALPGKHYDAPSLKEVEAIYKDWKEAKEPEKKKNIFLDFMKKNVNPSKVDDATMITGIVTPPVAMAAKRAGQNVPQLKIIKSIPDVLFVPSMTVMTLMSVKISRRIIMGKIAS</sequence>
<dbReference type="EMBL" id="VOIH02000008">
    <property type="protein sequence ID" value="KAF3440098.1"/>
    <property type="molecule type" value="Genomic_DNA"/>
</dbReference>